<reference evidence="8 10" key="1">
    <citation type="submission" date="2016-10" db="EMBL/GenBank/DDBJ databases">
        <title>Complete Genome Sequence of Acetogen Clostridium formicoaceticum ATCC 27076.</title>
        <authorList>
            <person name="Bao T."/>
            <person name="Cheng C."/>
            <person name="Zhao J."/>
            <person name="Yang S.-T."/>
            <person name="Wang J."/>
            <person name="Wang M."/>
        </authorList>
    </citation>
    <scope>NUCLEOTIDE SEQUENCE [LARGE SCALE GENOMIC DNA]</scope>
    <source>
        <strain evidence="8 10">ATCC 27076</strain>
    </source>
</reference>
<keyword evidence="3 6" id="KW-0812">Transmembrane</keyword>
<feature type="transmembrane region" description="Helical" evidence="6">
    <location>
        <begin position="73"/>
        <end position="95"/>
    </location>
</feature>
<feature type="transmembrane region" description="Helical" evidence="6">
    <location>
        <begin position="34"/>
        <end position="53"/>
    </location>
</feature>
<dbReference type="PANTHER" id="PTHR38459">
    <property type="entry name" value="PROPHAGE BACTOPRENOL-LINKED GLUCOSE TRANSLOCASE HOMOLOG"/>
    <property type="match status" value="1"/>
</dbReference>
<evidence type="ECO:0000313" key="8">
    <source>
        <dbReference type="EMBL" id="AOY75547.1"/>
    </source>
</evidence>
<accession>A0AAC9WEP3</accession>
<evidence type="ECO:0000256" key="6">
    <source>
        <dbReference type="SAM" id="Phobius"/>
    </source>
</evidence>
<dbReference type="Proteomes" id="UP000192478">
    <property type="component" value="Chromosome"/>
</dbReference>
<dbReference type="KEGG" id="cfm:BJL90_06340"/>
<dbReference type="GO" id="GO:0000271">
    <property type="term" value="P:polysaccharide biosynthetic process"/>
    <property type="evidence" value="ECO:0007669"/>
    <property type="project" value="InterPro"/>
</dbReference>
<comment type="subcellular location">
    <subcellularLocation>
        <location evidence="1">Membrane</location>
        <topology evidence="1">Multi-pass membrane protein</topology>
    </subcellularLocation>
</comment>
<comment type="similarity">
    <text evidence="2">Belongs to the GtrA family.</text>
</comment>
<proteinExistence type="inferred from homology"/>
<dbReference type="AlphaFoldDB" id="A0AAC9WEP3"/>
<dbReference type="GO" id="GO:0005886">
    <property type="term" value="C:plasma membrane"/>
    <property type="evidence" value="ECO:0007669"/>
    <property type="project" value="TreeGrafter"/>
</dbReference>
<evidence type="ECO:0000256" key="3">
    <source>
        <dbReference type="ARBA" id="ARBA00022692"/>
    </source>
</evidence>
<name>A0AAC9WEP3_9CLOT</name>
<dbReference type="InterPro" id="IPR007267">
    <property type="entry name" value="GtrA_DPMS_TM"/>
</dbReference>
<evidence type="ECO:0000313" key="10">
    <source>
        <dbReference type="Proteomes" id="UP000177894"/>
    </source>
</evidence>
<reference evidence="9 11" key="2">
    <citation type="submission" date="2017-03" db="EMBL/GenBank/DDBJ databases">
        <title>Complete sequence of Clostridium formicaceticum DSM 92.</title>
        <authorList>
            <person name="Poehlein A."/>
            <person name="Karl M."/>
            <person name="Bengelsdorf F.R."/>
            <person name="Duerre P."/>
            <person name="Daniel R."/>
        </authorList>
    </citation>
    <scope>NUCLEOTIDE SEQUENCE [LARGE SCALE GENOMIC DNA]</scope>
    <source>
        <strain evidence="9 11">DSM 92</strain>
    </source>
</reference>
<protein>
    <submittedName>
        <fullName evidence="9">GtrA-like protein</fullName>
    </submittedName>
</protein>
<organism evidence="9 11">
    <name type="scientific">Clostridium formicaceticum</name>
    <dbReference type="NCBI Taxonomy" id="1497"/>
    <lineage>
        <taxon>Bacteria</taxon>
        <taxon>Bacillati</taxon>
        <taxon>Bacillota</taxon>
        <taxon>Clostridia</taxon>
        <taxon>Eubacteriales</taxon>
        <taxon>Clostridiaceae</taxon>
        <taxon>Clostridium</taxon>
    </lineage>
</organism>
<evidence type="ECO:0000256" key="2">
    <source>
        <dbReference type="ARBA" id="ARBA00009399"/>
    </source>
</evidence>
<keyword evidence="10" id="KW-1185">Reference proteome</keyword>
<evidence type="ECO:0000256" key="4">
    <source>
        <dbReference type="ARBA" id="ARBA00022989"/>
    </source>
</evidence>
<evidence type="ECO:0000256" key="1">
    <source>
        <dbReference type="ARBA" id="ARBA00004141"/>
    </source>
</evidence>
<evidence type="ECO:0000256" key="5">
    <source>
        <dbReference type="ARBA" id="ARBA00023136"/>
    </source>
</evidence>
<dbReference type="PANTHER" id="PTHR38459:SF5">
    <property type="entry name" value="CELL WALL TEICHOIC ACID GLYCOSYLATION PROTEIN GTCA"/>
    <property type="match status" value="1"/>
</dbReference>
<feature type="transmembrane region" description="Helical" evidence="6">
    <location>
        <begin position="101"/>
        <end position="118"/>
    </location>
</feature>
<dbReference type="Proteomes" id="UP000177894">
    <property type="component" value="Chromosome"/>
</dbReference>
<dbReference type="Pfam" id="PF04138">
    <property type="entry name" value="GtrA_DPMS_TM"/>
    <property type="match status" value="1"/>
</dbReference>
<evidence type="ECO:0000259" key="7">
    <source>
        <dbReference type="Pfam" id="PF04138"/>
    </source>
</evidence>
<dbReference type="RefSeq" id="WP_070965492.1">
    <property type="nucleotide sequence ID" value="NZ_CP017603.1"/>
</dbReference>
<evidence type="ECO:0000313" key="11">
    <source>
        <dbReference type="Proteomes" id="UP000192478"/>
    </source>
</evidence>
<keyword evidence="5 6" id="KW-0472">Membrane</keyword>
<keyword evidence="4 6" id="KW-1133">Transmembrane helix</keyword>
<sequence length="134" mass="15361">MMGKIKHYFSYLLFGVLTTLVNLVIYKILVDVGLHYSISTTIAFVVAVMVAFYTNRRWVFSTTDKGFIKEMSLFFTVRIGTYVFDLVGLIVLIQLFHMEEFISKLIVNAGVVLLNYILSKRVVFKTTNTRKVAS</sequence>
<dbReference type="EMBL" id="CP017603">
    <property type="protein sequence ID" value="AOY75547.1"/>
    <property type="molecule type" value="Genomic_DNA"/>
</dbReference>
<dbReference type="EMBL" id="CP020559">
    <property type="protein sequence ID" value="ARE85843.1"/>
    <property type="molecule type" value="Genomic_DNA"/>
</dbReference>
<dbReference type="InterPro" id="IPR051401">
    <property type="entry name" value="GtrA_CellWall_Glycosyl"/>
</dbReference>
<evidence type="ECO:0000313" key="9">
    <source>
        <dbReference type="EMBL" id="ARE85843.1"/>
    </source>
</evidence>
<gene>
    <name evidence="8" type="ORF">BJL90_06340</name>
    <name evidence="9" type="ORF">CLFO_01590</name>
</gene>
<feature type="domain" description="GtrA/DPMS transmembrane" evidence="7">
    <location>
        <begin position="11"/>
        <end position="124"/>
    </location>
</feature>
<feature type="transmembrane region" description="Helical" evidence="6">
    <location>
        <begin position="9"/>
        <end position="28"/>
    </location>
</feature>